<dbReference type="InterPro" id="IPR003033">
    <property type="entry name" value="SCP2_sterol-bd_dom"/>
</dbReference>
<evidence type="ECO:0008006" key="5">
    <source>
        <dbReference type="Google" id="ProtNLM"/>
    </source>
</evidence>
<dbReference type="InterPro" id="IPR024727">
    <property type="entry name" value="NAD_Glu_DH_N_ACT1"/>
</dbReference>
<feature type="domain" description="SCP2" evidence="1">
    <location>
        <begin position="44"/>
        <end position="134"/>
    </location>
</feature>
<dbReference type="PANTHER" id="PTHR43403">
    <property type="entry name" value="NAD-SPECIFIC GLUTAMATE DEHYDROGENASE"/>
    <property type="match status" value="1"/>
</dbReference>
<dbReference type="InterPro" id="IPR007780">
    <property type="entry name" value="NAD_Glu_DH_bac"/>
</dbReference>
<dbReference type="SUPFAM" id="SSF55718">
    <property type="entry name" value="SCP-like"/>
    <property type="match status" value="1"/>
</dbReference>
<dbReference type="InterPro" id="IPR016830">
    <property type="entry name" value="UbiT"/>
</dbReference>
<evidence type="ECO:0000313" key="4">
    <source>
        <dbReference type="Proteomes" id="UP000738126"/>
    </source>
</evidence>
<evidence type="ECO:0000259" key="1">
    <source>
        <dbReference type="Pfam" id="PF02036"/>
    </source>
</evidence>
<comment type="caution">
    <text evidence="3">The sequence shown here is derived from an EMBL/GenBank/DDBJ whole genome shotgun (WGS) entry which is preliminary data.</text>
</comment>
<dbReference type="EMBL" id="NRSH01000187">
    <property type="protein sequence ID" value="MBK1727591.1"/>
    <property type="molecule type" value="Genomic_DNA"/>
</dbReference>
<gene>
    <name evidence="3" type="ORF">CKO13_11325</name>
</gene>
<accession>A0ABS1E788</accession>
<dbReference type="Proteomes" id="UP000738126">
    <property type="component" value="Unassembled WGS sequence"/>
</dbReference>
<dbReference type="PANTHER" id="PTHR43403:SF1">
    <property type="entry name" value="NAD-SPECIFIC GLUTAMATE DEHYDROGENASE"/>
    <property type="match status" value="1"/>
</dbReference>
<evidence type="ECO:0000313" key="3">
    <source>
        <dbReference type="EMBL" id="MBK1727591.1"/>
    </source>
</evidence>
<dbReference type="Pfam" id="PF21075">
    <property type="entry name" value="GDH_ACT1"/>
    <property type="match status" value="1"/>
</dbReference>
<protein>
    <recommendedName>
        <fullName evidence="5">SCP2 domain-containing protein</fullName>
    </recommendedName>
</protein>
<reference evidence="3 4" key="1">
    <citation type="journal article" date="2020" name="Microorganisms">
        <title>Osmotic Adaptation and Compatible Solute Biosynthesis of Phototrophic Bacteria as Revealed from Genome Analyses.</title>
        <authorList>
            <person name="Imhoff J.F."/>
            <person name="Rahn T."/>
            <person name="Kunzel S."/>
            <person name="Keller A."/>
            <person name="Neulinger S.C."/>
        </authorList>
    </citation>
    <scope>NUCLEOTIDE SEQUENCE [LARGE SCALE GENOMIC DNA]</scope>
    <source>
        <strain evidence="3 4">DSM 15116</strain>
    </source>
</reference>
<dbReference type="InterPro" id="IPR036527">
    <property type="entry name" value="SCP2_sterol-bd_dom_sf"/>
</dbReference>
<name>A0ABS1E788_9GAMM</name>
<organism evidence="3 4">
    <name type="scientific">Halorhodospira neutriphila</name>
    <dbReference type="NCBI Taxonomy" id="168379"/>
    <lineage>
        <taxon>Bacteria</taxon>
        <taxon>Pseudomonadati</taxon>
        <taxon>Pseudomonadota</taxon>
        <taxon>Gammaproteobacteria</taxon>
        <taxon>Chromatiales</taxon>
        <taxon>Ectothiorhodospiraceae</taxon>
        <taxon>Halorhodospira</taxon>
    </lineage>
</organism>
<dbReference type="RefSeq" id="WP_200261157.1">
    <property type="nucleotide sequence ID" value="NZ_NRSH01000187.1"/>
</dbReference>
<keyword evidence="4" id="KW-1185">Reference proteome</keyword>
<dbReference type="Gene3D" id="3.30.1050.10">
    <property type="entry name" value="SCP2 sterol-binding domain"/>
    <property type="match status" value="1"/>
</dbReference>
<proteinExistence type="inferred from homology"/>
<feature type="non-terminal residue" evidence="3">
    <location>
        <position position="282"/>
    </location>
</feature>
<sequence>MTIKPPKPPQLDRALPLLLAPLRFAPPPVNASLIPRLVHIMLADAVADGELDILDGRVLALEVTDARLRYGFTLQEQRVAAADPDQADVTVRGDAAAFLALAGGAADPDMLFFRRRLSVEGDVALGLSVKNLLESYEPRHRLPSAPSERRAGMSEQSAAVAERGGAIGQRLAELAAERWPAQTAAALAPFARRYVAGVPPEDLEARSDEALYGAMVAHWRLGRQRSPGEAAVGVYSPEPERHGWESSHTVVDVVTDDRPFLVDSVVMALQRRGVQVHLIVHP</sequence>
<evidence type="ECO:0000259" key="2">
    <source>
        <dbReference type="Pfam" id="PF21075"/>
    </source>
</evidence>
<feature type="domain" description="NAD-glutamate dehydrogenase N-terminal ACT1" evidence="2">
    <location>
        <begin position="190"/>
        <end position="282"/>
    </location>
</feature>
<dbReference type="Pfam" id="PF02036">
    <property type="entry name" value="SCP2"/>
    <property type="match status" value="1"/>
</dbReference>
<dbReference type="HAMAP" id="MF_02231">
    <property type="entry name" value="UbiT"/>
    <property type="match status" value="1"/>
</dbReference>